<accession>A0A150J2X7</accession>
<proteinExistence type="predicted"/>
<dbReference type="AlphaFoldDB" id="A0A150J2X7"/>
<dbReference type="Proteomes" id="UP000075398">
    <property type="component" value="Unassembled WGS sequence"/>
</dbReference>
<comment type="caution">
    <text evidence="1">The sequence shown here is derived from an EMBL/GenBank/DDBJ whole genome shotgun (WGS) entry which is preliminary data.</text>
</comment>
<sequence>MKEEIETAIMKFAAELTFDGNPIVNDIVTGQSDKPSGLSTMLIDYKDPVGDSKELNRGVNLQVEGDGEIYFIFKLDLENADELNDVVPEIVFDEMKRDPTLGGNIPNNAGEVKPKKLKSGLYELRNTEGKFFYMSLLTFQYKGRWIPPRRE</sequence>
<protein>
    <submittedName>
        <fullName evidence="1">Uncharacterized protein</fullName>
    </submittedName>
</protein>
<reference evidence="1 2" key="1">
    <citation type="journal article" date="2016" name="ISME J.">
        <title>Chasing the elusive Euryarchaeota class WSA2: genomes reveal a uniquely fastidious methyl-reducing methanogen.</title>
        <authorList>
            <person name="Nobu M.K."/>
            <person name="Narihiro T."/>
            <person name="Kuroda K."/>
            <person name="Mei R."/>
            <person name="Liu W.T."/>
        </authorList>
    </citation>
    <scope>NUCLEOTIDE SEQUENCE [LARGE SCALE GENOMIC DNA]</scope>
    <source>
        <strain evidence="1">U1lsi0528_Bin055</strain>
    </source>
</reference>
<dbReference type="EMBL" id="LNGC01000055">
    <property type="protein sequence ID" value="KYC51580.1"/>
    <property type="molecule type" value="Genomic_DNA"/>
</dbReference>
<name>A0A150J2X7_9EURY</name>
<evidence type="ECO:0000313" key="1">
    <source>
        <dbReference type="EMBL" id="KYC51580.1"/>
    </source>
</evidence>
<evidence type="ECO:0000313" key="2">
    <source>
        <dbReference type="Proteomes" id="UP000075398"/>
    </source>
</evidence>
<organism evidence="1 2">
    <name type="scientific">Candidatus Methanofastidiosum methylothiophilum</name>
    <dbReference type="NCBI Taxonomy" id="1705564"/>
    <lineage>
        <taxon>Archaea</taxon>
        <taxon>Methanobacteriati</taxon>
        <taxon>Methanobacteriota</taxon>
        <taxon>Stenosarchaea group</taxon>
        <taxon>Candidatus Methanofastidiosia</taxon>
        <taxon>Candidatus Methanofastidiosales</taxon>
        <taxon>Candidatus Methanofastidiosaceae</taxon>
        <taxon>Candidatus Methanofastidiosum</taxon>
    </lineage>
</organism>
<gene>
    <name evidence="1" type="ORF">AMQ22_01271</name>
</gene>